<protein>
    <submittedName>
        <fullName evidence="1">Uncharacterized protein</fullName>
    </submittedName>
</protein>
<dbReference type="HOGENOM" id="CLU_2064861_0_0_1"/>
<reference evidence="1" key="3">
    <citation type="submission" date="2015-04" db="UniProtKB">
        <authorList>
            <consortium name="EnsemblPlants"/>
        </authorList>
    </citation>
    <scope>IDENTIFICATION</scope>
</reference>
<dbReference type="AlphaFoldDB" id="A0A0D9XRU9"/>
<keyword evidence="2" id="KW-1185">Reference proteome</keyword>
<organism evidence="1 2">
    <name type="scientific">Leersia perrieri</name>
    <dbReference type="NCBI Taxonomy" id="77586"/>
    <lineage>
        <taxon>Eukaryota</taxon>
        <taxon>Viridiplantae</taxon>
        <taxon>Streptophyta</taxon>
        <taxon>Embryophyta</taxon>
        <taxon>Tracheophyta</taxon>
        <taxon>Spermatophyta</taxon>
        <taxon>Magnoliopsida</taxon>
        <taxon>Liliopsida</taxon>
        <taxon>Poales</taxon>
        <taxon>Poaceae</taxon>
        <taxon>BOP clade</taxon>
        <taxon>Oryzoideae</taxon>
        <taxon>Oryzeae</taxon>
        <taxon>Oryzinae</taxon>
        <taxon>Leersia</taxon>
    </lineage>
</organism>
<dbReference type="EnsemblPlants" id="LPERR11G10190.1">
    <property type="protein sequence ID" value="LPERR11G10190.1"/>
    <property type="gene ID" value="LPERR11G10190"/>
</dbReference>
<evidence type="ECO:0000313" key="1">
    <source>
        <dbReference type="EnsemblPlants" id="LPERR11G10190.1"/>
    </source>
</evidence>
<proteinExistence type="predicted"/>
<reference evidence="2" key="2">
    <citation type="submission" date="2013-12" db="EMBL/GenBank/DDBJ databases">
        <authorList>
            <person name="Yu Y."/>
            <person name="Lee S."/>
            <person name="de Baynast K."/>
            <person name="Wissotski M."/>
            <person name="Liu L."/>
            <person name="Talag J."/>
            <person name="Goicoechea J."/>
            <person name="Angelova A."/>
            <person name="Jetty R."/>
            <person name="Kudrna D."/>
            <person name="Golser W."/>
            <person name="Rivera L."/>
            <person name="Zhang J."/>
            <person name="Wing R."/>
        </authorList>
    </citation>
    <scope>NUCLEOTIDE SEQUENCE</scope>
</reference>
<reference evidence="1 2" key="1">
    <citation type="submission" date="2012-08" db="EMBL/GenBank/DDBJ databases">
        <title>Oryza genome evolution.</title>
        <authorList>
            <person name="Wing R.A."/>
        </authorList>
    </citation>
    <scope>NUCLEOTIDE SEQUENCE</scope>
</reference>
<evidence type="ECO:0000313" key="2">
    <source>
        <dbReference type="Proteomes" id="UP000032180"/>
    </source>
</evidence>
<accession>A0A0D9XRU9</accession>
<sequence length="119" mass="13734">MREIRRLPSLPLRCAAAAAVRRLALIADYPWSVTRPIMSSRMKYAVFGYHLGDIIHLVHQHEGFFFSRPGSITRADWLEVDLGIKRIDYRQGLTTGHVCMLEYCIFELVRGRLEMLNDG</sequence>
<dbReference type="Gramene" id="LPERR11G10190.1">
    <property type="protein sequence ID" value="LPERR11G10190.1"/>
    <property type="gene ID" value="LPERR11G10190"/>
</dbReference>
<name>A0A0D9XRU9_9ORYZ</name>
<dbReference type="Proteomes" id="UP000032180">
    <property type="component" value="Chromosome 11"/>
</dbReference>